<reference evidence="5" key="1">
    <citation type="submission" date="2022-08" db="EMBL/GenBank/DDBJ databases">
        <authorList>
            <person name="Takahashi K."/>
            <person name="Suzuki S."/>
            <person name="Kawachi M."/>
            <person name="Higashiyama T."/>
            <person name="Nozaki H."/>
        </authorList>
    </citation>
    <scope>NUCLEOTIDE SEQUENCE</scope>
    <source>
        <strain evidence="5">NIES-4479</strain>
    </source>
</reference>
<dbReference type="AlphaFoldDB" id="A0A9W6BUG4"/>
<keyword evidence="6" id="KW-1185">Reference proteome</keyword>
<dbReference type="EMBL" id="BRXU01000003">
    <property type="protein sequence ID" value="GLC50504.1"/>
    <property type="molecule type" value="Genomic_DNA"/>
</dbReference>
<organism evidence="5 6">
    <name type="scientific">Pleodorina starrii</name>
    <dbReference type="NCBI Taxonomy" id="330485"/>
    <lineage>
        <taxon>Eukaryota</taxon>
        <taxon>Viridiplantae</taxon>
        <taxon>Chlorophyta</taxon>
        <taxon>core chlorophytes</taxon>
        <taxon>Chlorophyceae</taxon>
        <taxon>CS clade</taxon>
        <taxon>Chlamydomonadales</taxon>
        <taxon>Volvocaceae</taxon>
        <taxon>Pleodorina</taxon>
    </lineage>
</organism>
<proteinExistence type="predicted"/>
<evidence type="ECO:0000313" key="6">
    <source>
        <dbReference type="Proteomes" id="UP001165080"/>
    </source>
</evidence>
<comment type="caution">
    <text evidence="5">The sequence shown here is derived from an EMBL/GenBank/DDBJ whole genome shotgun (WGS) entry which is preliminary data.</text>
</comment>
<dbReference type="EMBL" id="BRXU01000021">
    <property type="protein sequence ID" value="GLC58012.1"/>
    <property type="molecule type" value="Genomic_DNA"/>
</dbReference>
<evidence type="ECO:0000256" key="1">
    <source>
        <dbReference type="SAM" id="MobiDB-lite"/>
    </source>
</evidence>
<reference evidence="5 6" key="2">
    <citation type="journal article" date="2023" name="Commun. Biol.">
        <title>Reorganization of the ancestral sex-determining regions during the evolution of trioecy in Pleodorina starrii.</title>
        <authorList>
            <person name="Takahashi K."/>
            <person name="Suzuki S."/>
            <person name="Kawai-Toyooka H."/>
            <person name="Yamamoto K."/>
            <person name="Hamaji T."/>
            <person name="Ootsuki R."/>
            <person name="Yamaguchi H."/>
            <person name="Kawachi M."/>
            <person name="Higashiyama T."/>
            <person name="Nozaki H."/>
        </authorList>
    </citation>
    <scope>NUCLEOTIDE SEQUENCE [LARGE SCALE GENOMIC DNA]</scope>
    <source>
        <strain evidence="5 6">NIES-4479</strain>
    </source>
</reference>
<evidence type="ECO:0000313" key="4">
    <source>
        <dbReference type="EMBL" id="GLC56654.1"/>
    </source>
</evidence>
<dbReference type="EMBL" id="BRXU01000003">
    <property type="protein sequence ID" value="GLC50503.1"/>
    <property type="molecule type" value="Genomic_DNA"/>
</dbReference>
<dbReference type="EMBL" id="BRXU01000016">
    <property type="protein sequence ID" value="GLC56654.1"/>
    <property type="molecule type" value="Genomic_DNA"/>
</dbReference>
<sequence length="197" mass="19804">MTPPTHVKSVISAAGLRLGVQDLAVVASEQLLQQHSVDTQSKKVAHDTTVQKLSALCQRKAAFVIATGGFLSGDPVVDALFGAPAAGAPPPATASAYAAAPPPFGVGDPAAVAGPAAGAPPPAAASAYAAAPPPFGAGAPEHDPYQFYDDVDEDPAAVAGMPGPAPPNSEEGGEGSVTSDDGDDDPVTRWTRWMEWE</sequence>
<evidence type="ECO:0000313" key="3">
    <source>
        <dbReference type="EMBL" id="GLC50504.1"/>
    </source>
</evidence>
<evidence type="ECO:0000313" key="5">
    <source>
        <dbReference type="EMBL" id="GLC58012.1"/>
    </source>
</evidence>
<accession>A0A9W6BUG4</accession>
<evidence type="ECO:0000313" key="2">
    <source>
        <dbReference type="EMBL" id="GLC50503.1"/>
    </source>
</evidence>
<dbReference type="Proteomes" id="UP001165080">
    <property type="component" value="Unassembled WGS sequence"/>
</dbReference>
<feature type="region of interest" description="Disordered" evidence="1">
    <location>
        <begin position="134"/>
        <end position="197"/>
    </location>
</feature>
<gene>
    <name evidence="5" type="primary">PLESTB001978</name>
    <name evidence="2" type="synonym">PLESTB000832</name>
    <name evidence="3" type="synonym">PLESTB000833</name>
    <name evidence="4" type="synonym">PLESTB001689</name>
    <name evidence="2" type="ORF">PLESTB_000386800</name>
    <name evidence="3" type="ORF">PLESTB_000386900</name>
    <name evidence="4" type="ORF">PLESTB_001131400</name>
    <name evidence="5" type="ORF">PLESTB_001308500</name>
</gene>
<protein>
    <submittedName>
        <fullName evidence="5">Uncharacterized protein</fullName>
    </submittedName>
</protein>
<name>A0A9W6BUG4_9CHLO</name>